<evidence type="ECO:0000259" key="1">
    <source>
        <dbReference type="Pfam" id="PF11716"/>
    </source>
</evidence>
<keyword evidence="3" id="KW-1185">Reference proteome</keyword>
<sequence>MAQKLSGYHRALDLFEGVVGGVARDGWDAATPCSGWTARDVAGHMIGGQHLIRALATGGTPPDVNTDPGRYCTGDPLLAWRTARKETEAELTQQALGRQVPFGALGDLPLSDFLGGYALEPLIHTWDLATASGQPDRLDPDLVHHGFATAHIIGGALRAAEQLGPALTPPRGADEQTRLLAFLGRKSF</sequence>
<dbReference type="InterPro" id="IPR024344">
    <property type="entry name" value="MDMPI_metal-binding"/>
</dbReference>
<dbReference type="NCBIfam" id="TIGR03086">
    <property type="entry name" value="TIGR03086 family metal-binding protein"/>
    <property type="match status" value="1"/>
</dbReference>
<evidence type="ECO:0000313" key="2">
    <source>
        <dbReference type="EMBL" id="MBO2452775.1"/>
    </source>
</evidence>
<proteinExistence type="predicted"/>
<dbReference type="InterPro" id="IPR017520">
    <property type="entry name" value="CHP03086"/>
</dbReference>
<feature type="domain" description="Mycothiol-dependent maleylpyruvate isomerase metal-binding" evidence="1">
    <location>
        <begin position="10"/>
        <end position="129"/>
    </location>
</feature>
<gene>
    <name evidence="2" type="ORF">J4573_37180</name>
</gene>
<dbReference type="InterPro" id="IPR034660">
    <property type="entry name" value="DinB/YfiT-like"/>
</dbReference>
<dbReference type="AlphaFoldDB" id="A0A939PHJ1"/>
<dbReference type="Pfam" id="PF11716">
    <property type="entry name" value="MDMPI_N"/>
    <property type="match status" value="1"/>
</dbReference>
<dbReference type="EMBL" id="JAGEOJ010000017">
    <property type="protein sequence ID" value="MBO2452775.1"/>
    <property type="molecule type" value="Genomic_DNA"/>
</dbReference>
<dbReference type="GO" id="GO:0046872">
    <property type="term" value="F:metal ion binding"/>
    <property type="evidence" value="ECO:0007669"/>
    <property type="project" value="InterPro"/>
</dbReference>
<dbReference type="Gene3D" id="1.20.120.450">
    <property type="entry name" value="dinb family like domain"/>
    <property type="match status" value="1"/>
</dbReference>
<comment type="caution">
    <text evidence="2">The sequence shown here is derived from an EMBL/GenBank/DDBJ whole genome shotgun (WGS) entry which is preliminary data.</text>
</comment>
<dbReference type="RefSeq" id="WP_208260790.1">
    <property type="nucleotide sequence ID" value="NZ_JAGEOJ010000017.1"/>
</dbReference>
<organism evidence="2 3">
    <name type="scientific">Actinomadura barringtoniae</name>
    <dbReference type="NCBI Taxonomy" id="1427535"/>
    <lineage>
        <taxon>Bacteria</taxon>
        <taxon>Bacillati</taxon>
        <taxon>Actinomycetota</taxon>
        <taxon>Actinomycetes</taxon>
        <taxon>Streptosporangiales</taxon>
        <taxon>Thermomonosporaceae</taxon>
        <taxon>Actinomadura</taxon>
    </lineage>
</organism>
<protein>
    <submittedName>
        <fullName evidence="2">TIGR03086 family protein</fullName>
    </submittedName>
</protein>
<name>A0A939PHJ1_9ACTN</name>
<dbReference type="Proteomes" id="UP000669179">
    <property type="component" value="Unassembled WGS sequence"/>
</dbReference>
<dbReference type="SUPFAM" id="SSF109854">
    <property type="entry name" value="DinB/YfiT-like putative metalloenzymes"/>
    <property type="match status" value="1"/>
</dbReference>
<reference evidence="2" key="1">
    <citation type="submission" date="2021-03" db="EMBL/GenBank/DDBJ databases">
        <authorList>
            <person name="Kanchanasin P."/>
            <person name="Saeng-In P."/>
            <person name="Phongsopitanun W."/>
            <person name="Yuki M."/>
            <person name="Kudo T."/>
            <person name="Ohkuma M."/>
            <person name="Tanasupawat S."/>
        </authorList>
    </citation>
    <scope>NUCLEOTIDE SEQUENCE</scope>
    <source>
        <strain evidence="2">GKU 128</strain>
    </source>
</reference>
<dbReference type="InterPro" id="IPR017517">
    <property type="entry name" value="Maleyloyr_isom"/>
</dbReference>
<evidence type="ECO:0000313" key="3">
    <source>
        <dbReference type="Proteomes" id="UP000669179"/>
    </source>
</evidence>
<dbReference type="NCBIfam" id="TIGR03083">
    <property type="entry name" value="maleylpyruvate isomerase family mycothiol-dependent enzyme"/>
    <property type="match status" value="1"/>
</dbReference>
<accession>A0A939PHJ1</accession>